<keyword evidence="1" id="KW-0676">Redox-active center</keyword>
<reference evidence="2 3" key="1">
    <citation type="submission" date="2006-02" db="EMBL/GenBank/DDBJ databases">
        <authorList>
            <person name="Waterbury J."/>
            <person name="Ferriera S."/>
            <person name="Johnson J."/>
            <person name="Kravitz S."/>
            <person name="Halpern A."/>
            <person name="Remington K."/>
            <person name="Beeson K."/>
            <person name="Tran B."/>
            <person name="Rogers Y.-H."/>
            <person name="Friedman R."/>
            <person name="Venter J.C."/>
        </authorList>
    </citation>
    <scope>NUCLEOTIDE SEQUENCE [LARGE SCALE GENOMIC DNA]</scope>
    <source>
        <strain evidence="2 3">Nb-231</strain>
    </source>
</reference>
<dbReference type="Pfam" id="PF10262">
    <property type="entry name" value="Rdx"/>
    <property type="match status" value="1"/>
</dbReference>
<name>A4BRV4_9GAMM</name>
<dbReference type="PANTHER" id="PTHR36417:SF2">
    <property type="entry name" value="SELENOPROTEIN DOMAIN PROTEIN (AFU_ORTHOLOGUE AFUA_1G05220)"/>
    <property type="match status" value="1"/>
</dbReference>
<dbReference type="AlphaFoldDB" id="A4BRV4"/>
<dbReference type="NCBIfam" id="TIGR02174">
    <property type="entry name" value="CXXU_selWTH"/>
    <property type="match status" value="1"/>
</dbReference>
<evidence type="ECO:0000256" key="1">
    <source>
        <dbReference type="ARBA" id="ARBA00023284"/>
    </source>
</evidence>
<dbReference type="InterPro" id="IPR011893">
    <property type="entry name" value="Selenoprotein_Rdx-typ"/>
</dbReference>
<dbReference type="EMBL" id="AAOF01000007">
    <property type="protein sequence ID" value="EAR21675.1"/>
    <property type="molecule type" value="Genomic_DNA"/>
</dbReference>
<dbReference type="HOGENOM" id="CLU_1658935_0_0_6"/>
<dbReference type="Proteomes" id="UP000003374">
    <property type="component" value="Unassembled WGS sequence"/>
</dbReference>
<keyword evidence="3" id="KW-1185">Reference proteome</keyword>
<evidence type="ECO:0000313" key="2">
    <source>
        <dbReference type="EMBL" id="EAR21675.1"/>
    </source>
</evidence>
<dbReference type="Gene3D" id="3.40.30.10">
    <property type="entry name" value="Glutaredoxin"/>
    <property type="match status" value="1"/>
</dbReference>
<sequence length="159" mass="17469">MHYEARWISMETMSNKVEIRYCTQCRWLLRSAWMAQELLTTFEQEIAELTLQPVTGGVFDVYANGKLVWSRKKAGRFPEITELKQLVRDQIAPGKGLGHADRKGSQSIAQPLPTTHEPVSVVPALFSAYSVRPGGQMQGAVAVGVVALPQASATPQMAA</sequence>
<accession>A4BRV4</accession>
<protein>
    <submittedName>
        <fullName evidence="2">SelT/selW/selH selenoprotein</fullName>
    </submittedName>
</protein>
<dbReference type="eggNOG" id="COG3526">
    <property type="taxonomic scope" value="Bacteria"/>
</dbReference>
<proteinExistence type="predicted"/>
<dbReference type="STRING" id="314278.NB231_02873"/>
<dbReference type="InterPro" id="IPR036249">
    <property type="entry name" value="Thioredoxin-like_sf"/>
</dbReference>
<gene>
    <name evidence="2" type="ORF">NB231_02873</name>
</gene>
<comment type="caution">
    <text evidence="2">The sequence shown here is derived from an EMBL/GenBank/DDBJ whole genome shotgun (WGS) entry which is preliminary data.</text>
</comment>
<dbReference type="PANTHER" id="PTHR36417">
    <property type="entry name" value="SELENOPROTEIN DOMAIN PROTEIN (AFU_ORTHOLOGUE AFUA_1G05220)"/>
    <property type="match status" value="1"/>
</dbReference>
<evidence type="ECO:0000313" key="3">
    <source>
        <dbReference type="Proteomes" id="UP000003374"/>
    </source>
</evidence>
<organism evidence="2 3">
    <name type="scientific">Nitrococcus mobilis Nb-231</name>
    <dbReference type="NCBI Taxonomy" id="314278"/>
    <lineage>
        <taxon>Bacteria</taxon>
        <taxon>Pseudomonadati</taxon>
        <taxon>Pseudomonadota</taxon>
        <taxon>Gammaproteobacteria</taxon>
        <taxon>Chromatiales</taxon>
        <taxon>Ectothiorhodospiraceae</taxon>
        <taxon>Nitrococcus</taxon>
    </lineage>
</organism>
<dbReference type="SUPFAM" id="SSF52833">
    <property type="entry name" value="Thioredoxin-like"/>
    <property type="match status" value="1"/>
</dbReference>